<reference evidence="4 5" key="1">
    <citation type="submission" date="2013-02" db="EMBL/GenBank/DDBJ databases">
        <title>The Genome Sequence of Plasmodium inui San Antonio 1.</title>
        <authorList>
            <consortium name="The Broad Institute Genome Sequencing Platform"/>
            <consortium name="The Broad Institute Genome Sequencing Center for Infectious Disease"/>
            <person name="Neafsey D."/>
            <person name="Cheeseman I."/>
            <person name="Volkman S."/>
            <person name="Adams J."/>
            <person name="Walker B."/>
            <person name="Young S.K."/>
            <person name="Zeng Q."/>
            <person name="Gargeya S."/>
            <person name="Fitzgerald M."/>
            <person name="Haas B."/>
            <person name="Abouelleil A."/>
            <person name="Alvarado L."/>
            <person name="Arachchi H.M."/>
            <person name="Berlin A.M."/>
            <person name="Chapman S.B."/>
            <person name="Dewar J."/>
            <person name="Goldberg J."/>
            <person name="Griggs A."/>
            <person name="Gujja S."/>
            <person name="Hansen M."/>
            <person name="Howarth C."/>
            <person name="Imamovic A."/>
            <person name="Larimer J."/>
            <person name="McCowan C."/>
            <person name="Murphy C."/>
            <person name="Neiman D."/>
            <person name="Pearson M."/>
            <person name="Priest M."/>
            <person name="Roberts A."/>
            <person name="Saif S."/>
            <person name="Shea T."/>
            <person name="Sisk P."/>
            <person name="Sykes S."/>
            <person name="Wortman J."/>
            <person name="Nusbaum C."/>
            <person name="Birren B."/>
        </authorList>
    </citation>
    <scope>NUCLEOTIDE SEQUENCE [LARGE SCALE GENOMIC DNA]</scope>
    <source>
        <strain evidence="4 5">San Antonio 1</strain>
    </source>
</reference>
<name>W7A060_9APIC</name>
<sequence length="347" mass="41049">MEVDNSMEMTNQQGNPGSRKGINRCDSSLFRILNIVFIGLLFLVVETTHFTTDGKTHEEADEWTEGKARRLACQDSFKEPPEERRPDRVGENENLFDSSVMGRNNLNDNSSQAMYGLPQRLCMYNDCFIKNRKKKGRSADFTNEGGSSVDIPCICWEDSTTTASSELTSQEAHDQVESRRSRFIQKGYFEYINHTQELSETEFIEKISTLGEYVDSEEMSSIFYYVHTNERKKYFAMQENVITHWENLSHNYNVKEEFKKEQMRSLYEETTNFFLFKERQFLKSFSTFVRFGKYKTKKFTDVLISYRRLCKEYRRMVSNFCSAKMDALLKTYWEENRDEALQMRIQY</sequence>
<keyword evidence="2" id="KW-1133">Transmembrane helix</keyword>
<dbReference type="PANTHER" id="PTHR36193:SF23">
    <property type="entry name" value="PHISTB DOMAIN-CONTAINING RESA-LIKE PROTEIN 1"/>
    <property type="match status" value="1"/>
</dbReference>
<accession>W7A060</accession>
<dbReference type="NCBIfam" id="TIGR01639">
    <property type="entry name" value="P_fal_TIGR01639"/>
    <property type="match status" value="1"/>
</dbReference>
<dbReference type="Proteomes" id="UP000030640">
    <property type="component" value="Unassembled WGS sequence"/>
</dbReference>
<feature type="compositionally biased region" description="Basic and acidic residues" evidence="1">
    <location>
        <begin position="76"/>
        <end position="91"/>
    </location>
</feature>
<dbReference type="RefSeq" id="XP_008818483.1">
    <property type="nucleotide sequence ID" value="XM_008820261.1"/>
</dbReference>
<feature type="transmembrane region" description="Helical" evidence="2">
    <location>
        <begin position="28"/>
        <end position="45"/>
    </location>
</feature>
<dbReference type="Gene3D" id="6.10.280.180">
    <property type="entry name" value="Plasmodium RESA, N-terminal helical domain"/>
    <property type="match status" value="1"/>
</dbReference>
<evidence type="ECO:0000259" key="3">
    <source>
        <dbReference type="Pfam" id="PF09687"/>
    </source>
</evidence>
<gene>
    <name evidence="4" type="ORF">C922_04682</name>
</gene>
<evidence type="ECO:0000256" key="1">
    <source>
        <dbReference type="SAM" id="MobiDB-lite"/>
    </source>
</evidence>
<evidence type="ECO:0000313" key="4">
    <source>
        <dbReference type="EMBL" id="EUD64950.1"/>
    </source>
</evidence>
<dbReference type="InterPro" id="IPR044885">
    <property type="entry name" value="PRESA_N_sf"/>
</dbReference>
<keyword evidence="5" id="KW-1185">Reference proteome</keyword>
<feature type="region of interest" description="Disordered" evidence="1">
    <location>
        <begin position="73"/>
        <end position="92"/>
    </location>
</feature>
<feature type="region of interest" description="Disordered" evidence="1">
    <location>
        <begin position="1"/>
        <end position="20"/>
    </location>
</feature>
<dbReference type="InterPro" id="IPR006526">
    <property type="entry name" value="Export_prot_PHISTa/b/c"/>
</dbReference>
<dbReference type="EMBL" id="KI965486">
    <property type="protein sequence ID" value="EUD64950.1"/>
    <property type="molecule type" value="Genomic_DNA"/>
</dbReference>
<dbReference type="OrthoDB" id="382597at2759"/>
<feature type="compositionally biased region" description="Polar residues" evidence="1">
    <location>
        <begin position="7"/>
        <end position="16"/>
    </location>
</feature>
<protein>
    <recommendedName>
        <fullName evidence="3">Plasmodium RESA N-terminal domain-containing protein</fullName>
    </recommendedName>
</protein>
<dbReference type="InterPro" id="IPR019111">
    <property type="entry name" value="PRESA_N"/>
</dbReference>
<proteinExistence type="predicted"/>
<dbReference type="GeneID" id="20039956"/>
<keyword evidence="2" id="KW-0472">Membrane</keyword>
<dbReference type="VEuPathDB" id="PlasmoDB:C922_04682"/>
<organism evidence="4 5">
    <name type="scientific">Plasmodium inui San Antonio 1</name>
    <dbReference type="NCBI Taxonomy" id="1237626"/>
    <lineage>
        <taxon>Eukaryota</taxon>
        <taxon>Sar</taxon>
        <taxon>Alveolata</taxon>
        <taxon>Apicomplexa</taxon>
        <taxon>Aconoidasida</taxon>
        <taxon>Haemosporida</taxon>
        <taxon>Plasmodiidae</taxon>
        <taxon>Plasmodium</taxon>
        <taxon>Plasmodium (Plasmodium)</taxon>
    </lineage>
</organism>
<evidence type="ECO:0000313" key="5">
    <source>
        <dbReference type="Proteomes" id="UP000030640"/>
    </source>
</evidence>
<dbReference type="Pfam" id="PF09687">
    <property type="entry name" value="PRESAN"/>
    <property type="match status" value="1"/>
</dbReference>
<feature type="domain" description="Plasmodium RESA N-terminal" evidence="3">
    <location>
        <begin position="197"/>
        <end position="320"/>
    </location>
</feature>
<evidence type="ECO:0000256" key="2">
    <source>
        <dbReference type="SAM" id="Phobius"/>
    </source>
</evidence>
<keyword evidence="2" id="KW-0812">Transmembrane</keyword>
<dbReference type="AlphaFoldDB" id="W7A060"/>
<dbReference type="PANTHER" id="PTHR36193">
    <property type="entry name" value="PHISTB DOMAIN-CONTAINING RESA-LIKE PROTEIN 1"/>
    <property type="match status" value="1"/>
</dbReference>